<gene>
    <name evidence="4" type="primary">LOC111460226</name>
    <name evidence="3" type="synonym">LOC111444467</name>
</gene>
<evidence type="ECO:0000313" key="2">
    <source>
        <dbReference type="Proteomes" id="UP000504609"/>
    </source>
</evidence>
<reference evidence="3 4" key="1">
    <citation type="submission" date="2025-04" db="UniProtKB">
        <authorList>
            <consortium name="RefSeq"/>
        </authorList>
    </citation>
    <scope>IDENTIFICATION</scope>
    <source>
        <tissue evidence="3 4">Young leaves</tissue>
    </source>
</reference>
<dbReference type="PANTHER" id="PTHR34539:SF19">
    <property type="entry name" value="T6J4.11 PROTEIN"/>
    <property type="match status" value="1"/>
</dbReference>
<dbReference type="GeneID" id="111460226"/>
<dbReference type="RefSeq" id="XP_022959152.1">
    <property type="nucleotide sequence ID" value="XM_023103384.1"/>
</dbReference>
<feature type="region of interest" description="Disordered" evidence="1">
    <location>
        <begin position="1"/>
        <end position="23"/>
    </location>
</feature>
<dbReference type="KEGG" id="cmos:111460226"/>
<name>A0A6J1H3R7_CUCMO</name>
<dbReference type="Proteomes" id="UP000504609">
    <property type="component" value="Unplaced"/>
</dbReference>
<evidence type="ECO:0000313" key="4">
    <source>
        <dbReference type="RefSeq" id="XP_022959152.1"/>
    </source>
</evidence>
<proteinExistence type="predicted"/>
<organism evidence="2 4">
    <name type="scientific">Cucurbita moschata</name>
    <name type="common">Winter crookneck squash</name>
    <name type="synonym">Cucurbita pepo var. moschata</name>
    <dbReference type="NCBI Taxonomy" id="3662"/>
    <lineage>
        <taxon>Eukaryota</taxon>
        <taxon>Viridiplantae</taxon>
        <taxon>Streptophyta</taxon>
        <taxon>Embryophyta</taxon>
        <taxon>Tracheophyta</taxon>
        <taxon>Spermatophyta</taxon>
        <taxon>Magnoliopsida</taxon>
        <taxon>eudicotyledons</taxon>
        <taxon>Gunneridae</taxon>
        <taxon>Pentapetalae</taxon>
        <taxon>rosids</taxon>
        <taxon>fabids</taxon>
        <taxon>Cucurbitales</taxon>
        <taxon>Cucurbitaceae</taxon>
        <taxon>Cucurbiteae</taxon>
        <taxon>Cucurbita</taxon>
    </lineage>
</organism>
<dbReference type="AlphaFoldDB" id="A0A6J1H3R7"/>
<evidence type="ECO:0000256" key="1">
    <source>
        <dbReference type="SAM" id="MobiDB-lite"/>
    </source>
</evidence>
<sequence>MADLSSNKRLRLDSVDSESDTPEVKRLKDDLLGLLEDADPDPVVQDLDSVIQSFADEISPVSSPPSLPAATDESLPELGYLLVASDDELGLPPSEASTSHGGEAEAAELTRASSESSGMGEIWGFEDAIPSYESFELGEGGRFYNDTEYVALDGLFEHSDVYSVFS</sequence>
<dbReference type="KEGG" id="cmos:111444467"/>
<dbReference type="PANTHER" id="PTHR34539">
    <property type="entry name" value="T6J4.11 PROTEIN"/>
    <property type="match status" value="1"/>
</dbReference>
<keyword evidence="2" id="KW-1185">Reference proteome</keyword>
<feature type="region of interest" description="Disordered" evidence="1">
    <location>
        <begin position="89"/>
        <end position="118"/>
    </location>
</feature>
<dbReference type="RefSeq" id="XP_022938336.1">
    <property type="nucleotide sequence ID" value="XM_023082568.1"/>
</dbReference>
<accession>A0A6J1H3R7</accession>
<protein>
    <submittedName>
        <fullName evidence="3">Uncharacterized protein LOC111444467</fullName>
    </submittedName>
    <submittedName>
        <fullName evidence="4">Uncharacterized protein LOC111460226</fullName>
    </submittedName>
</protein>
<evidence type="ECO:0000313" key="3">
    <source>
        <dbReference type="RefSeq" id="XP_022938336.1"/>
    </source>
</evidence>